<dbReference type="AlphaFoldDB" id="A0A099D2S7"/>
<reference evidence="1 4" key="2">
    <citation type="submission" date="2017-08" db="EMBL/GenBank/DDBJ databases">
        <title>The complete genome sequence of moderately halophilic actinomycete Actinopolyspora erythraea YIM 90600, the producer of novel erythromycin, novel actinopolysporins A-C and tubercidin.</title>
        <authorList>
            <person name="Yin M."/>
            <person name="Tang S."/>
        </authorList>
    </citation>
    <scope>NUCLEOTIDE SEQUENCE [LARGE SCALE GENOMIC DNA]</scope>
    <source>
        <strain evidence="1 4">YIM 90600</strain>
    </source>
</reference>
<accession>A0A099D2S7</accession>
<evidence type="ECO:0000313" key="4">
    <source>
        <dbReference type="Proteomes" id="UP000215043"/>
    </source>
</evidence>
<organism evidence="1 4">
    <name type="scientific">Actinopolyspora erythraea</name>
    <dbReference type="NCBI Taxonomy" id="414996"/>
    <lineage>
        <taxon>Bacteria</taxon>
        <taxon>Bacillati</taxon>
        <taxon>Actinomycetota</taxon>
        <taxon>Actinomycetes</taxon>
        <taxon>Actinopolysporales</taxon>
        <taxon>Actinopolysporaceae</taxon>
        <taxon>Actinopolyspora</taxon>
    </lineage>
</organism>
<dbReference type="Pfam" id="PF01263">
    <property type="entry name" value="Aldose_epim"/>
    <property type="match status" value="1"/>
</dbReference>
<sequence>MSEHIPATGHQFEIVHGGARAVITEVGAGLRVFEVDGVPYSETYEADRLPPAGAGAVLVPWPNRVADGRWNLEGEPQQLALTEPGRHNAIHGLLRHTPWTVGEHTPAAVVLHAMIPVQPGWPVPLLTSVEYSVDEHGLTVRHAVENLGSRPVPFGLGVHPYPRAGNADTDECTLRLSASSVLPIDPERMLPDRPPRRLEGDEQDLRVGRKLAGVWLDTAFGGAVPLPDDPSGLVRHSVTDSSGHGVELWADPAFGWVQVYTPGDFPDRGRAVAVEPMTCPPDALNSGTDLIVLEQGQTWSGRWGLRPLG</sequence>
<reference evidence="2 3" key="1">
    <citation type="journal article" date="2014" name="PLoS ONE">
        <title>Identification and Characterization of a New Erythromycin Biosynthetic Gene Cluster in Actinopolyspora erythraea YIM90600, a Novel Erythronolide-Producing Halophilic Actinomycete Isolated from Salt Field.</title>
        <authorList>
            <person name="Chen D."/>
            <person name="Feng J."/>
            <person name="Huang L."/>
            <person name="Zhang Q."/>
            <person name="Wu J."/>
            <person name="Zhu X."/>
            <person name="Duan Y."/>
            <person name="Xu Z."/>
        </authorList>
    </citation>
    <scope>NUCLEOTIDE SEQUENCE [LARGE SCALE GENOMIC DNA]</scope>
    <source>
        <strain evidence="2 3">YIM90600</strain>
    </source>
</reference>
<dbReference type="Gene3D" id="2.70.98.10">
    <property type="match status" value="1"/>
</dbReference>
<gene>
    <name evidence="1" type="ORF">CDG81_02870</name>
    <name evidence="2" type="ORF">IL38_18110</name>
</gene>
<dbReference type="OrthoDB" id="4739604at2"/>
<dbReference type="InterPro" id="IPR008183">
    <property type="entry name" value="Aldose_1/G6P_1-epimerase"/>
</dbReference>
<dbReference type="Proteomes" id="UP000215043">
    <property type="component" value="Chromosome"/>
</dbReference>
<evidence type="ECO:0000313" key="1">
    <source>
        <dbReference type="EMBL" id="ASU77423.1"/>
    </source>
</evidence>
<dbReference type="HOGENOM" id="CLU_052486_1_1_11"/>
<dbReference type="EMBL" id="JPMV01000033">
    <property type="protein sequence ID" value="KGI80364.1"/>
    <property type="molecule type" value="Genomic_DNA"/>
</dbReference>
<dbReference type="Proteomes" id="UP000029737">
    <property type="component" value="Unassembled WGS sequence"/>
</dbReference>
<dbReference type="InterPro" id="IPR037480">
    <property type="entry name" value="YihR-like"/>
</dbReference>
<dbReference type="RefSeq" id="WP_043575931.1">
    <property type="nucleotide sequence ID" value="NZ_CP022752.1"/>
</dbReference>
<evidence type="ECO:0000313" key="2">
    <source>
        <dbReference type="EMBL" id="KGI80364.1"/>
    </source>
</evidence>
<dbReference type="EMBL" id="CP022752">
    <property type="protein sequence ID" value="ASU77423.1"/>
    <property type="molecule type" value="Genomic_DNA"/>
</dbReference>
<name>A0A099D2S7_9ACTN</name>
<dbReference type="SUPFAM" id="SSF74650">
    <property type="entry name" value="Galactose mutarotase-like"/>
    <property type="match status" value="1"/>
</dbReference>
<keyword evidence="3" id="KW-1185">Reference proteome</keyword>
<dbReference type="GO" id="GO:0016853">
    <property type="term" value="F:isomerase activity"/>
    <property type="evidence" value="ECO:0007669"/>
    <property type="project" value="InterPro"/>
</dbReference>
<proteinExistence type="predicted"/>
<protein>
    <submittedName>
        <fullName evidence="1">Aldose epimerase</fullName>
    </submittedName>
</protein>
<dbReference type="GO" id="GO:0030246">
    <property type="term" value="F:carbohydrate binding"/>
    <property type="evidence" value="ECO:0007669"/>
    <property type="project" value="InterPro"/>
</dbReference>
<dbReference type="CDD" id="cd09022">
    <property type="entry name" value="Aldose_epim_Ec_YihR"/>
    <property type="match status" value="1"/>
</dbReference>
<dbReference type="KEGG" id="aey:CDG81_02870"/>
<dbReference type="InterPro" id="IPR014718">
    <property type="entry name" value="GH-type_carb-bd"/>
</dbReference>
<dbReference type="InterPro" id="IPR011013">
    <property type="entry name" value="Gal_mutarotase_sf_dom"/>
</dbReference>
<evidence type="ECO:0000313" key="3">
    <source>
        <dbReference type="Proteomes" id="UP000029737"/>
    </source>
</evidence>
<dbReference type="eggNOG" id="COG2017">
    <property type="taxonomic scope" value="Bacteria"/>
</dbReference>
<dbReference type="GO" id="GO:0005975">
    <property type="term" value="P:carbohydrate metabolic process"/>
    <property type="evidence" value="ECO:0007669"/>
    <property type="project" value="InterPro"/>
</dbReference>